<feature type="compositionally biased region" description="Basic residues" evidence="1">
    <location>
        <begin position="113"/>
        <end position="128"/>
    </location>
</feature>
<comment type="caution">
    <text evidence="3">The sequence shown here is derived from an EMBL/GenBank/DDBJ whole genome shotgun (WGS) entry which is preliminary data.</text>
</comment>
<feature type="compositionally biased region" description="Polar residues" evidence="1">
    <location>
        <begin position="21"/>
        <end position="43"/>
    </location>
</feature>
<evidence type="ECO:0000313" key="3">
    <source>
        <dbReference type="EMBL" id="PHJ16084.1"/>
    </source>
</evidence>
<dbReference type="GeneID" id="94433421"/>
<dbReference type="VEuPathDB" id="ToxoDB:CSUI_010105"/>
<feature type="compositionally biased region" description="Basic and acidic residues" evidence="1">
    <location>
        <begin position="137"/>
        <end position="161"/>
    </location>
</feature>
<dbReference type="SUPFAM" id="SSF143447">
    <property type="entry name" value="AMMECR1-like"/>
    <property type="match status" value="1"/>
</dbReference>
<evidence type="ECO:0000256" key="1">
    <source>
        <dbReference type="SAM" id="MobiDB-lite"/>
    </source>
</evidence>
<dbReference type="InterPro" id="IPR027485">
    <property type="entry name" value="AMMECR1_N"/>
</dbReference>
<reference evidence="3 4" key="1">
    <citation type="journal article" date="2017" name="Int. J. Parasitol.">
        <title>The genome of the protozoan parasite Cystoisospora suis and a reverse vaccinology approach to identify vaccine candidates.</title>
        <authorList>
            <person name="Palmieri N."/>
            <person name="Shrestha A."/>
            <person name="Ruttkowski B."/>
            <person name="Beck T."/>
            <person name="Vogl C."/>
            <person name="Tomley F."/>
            <person name="Blake D.P."/>
            <person name="Joachim A."/>
        </authorList>
    </citation>
    <scope>NUCLEOTIDE SEQUENCE [LARGE SCALE GENOMIC DNA]</scope>
    <source>
        <strain evidence="3 4">Wien I</strain>
    </source>
</reference>
<dbReference type="EMBL" id="MIGC01006655">
    <property type="protein sequence ID" value="PHJ16084.1"/>
    <property type="molecule type" value="Genomic_DNA"/>
</dbReference>
<feature type="compositionally biased region" description="Acidic residues" evidence="1">
    <location>
        <begin position="228"/>
        <end position="237"/>
    </location>
</feature>
<dbReference type="InterPro" id="IPR023473">
    <property type="entry name" value="AMMECR1"/>
</dbReference>
<feature type="compositionally biased region" description="Basic and acidic residues" evidence="1">
    <location>
        <begin position="185"/>
        <end position="211"/>
    </location>
</feature>
<feature type="region of interest" description="Disordered" evidence="1">
    <location>
        <begin position="1"/>
        <end position="290"/>
    </location>
</feature>
<evidence type="ECO:0000313" key="4">
    <source>
        <dbReference type="Proteomes" id="UP000221165"/>
    </source>
</evidence>
<gene>
    <name evidence="3" type="ORF">CSUI_010105</name>
</gene>
<dbReference type="InterPro" id="IPR036071">
    <property type="entry name" value="AMMECR1_dom_sf"/>
</dbReference>
<name>A0A2C6KI64_9APIC</name>
<dbReference type="OrthoDB" id="24630at2759"/>
<dbReference type="PROSITE" id="PS51112">
    <property type="entry name" value="AMMECR1"/>
    <property type="match status" value="1"/>
</dbReference>
<protein>
    <submittedName>
        <fullName evidence="3">Duf51 family protein</fullName>
    </submittedName>
</protein>
<dbReference type="Gene3D" id="3.30.700.20">
    <property type="entry name" value="Hypothetical protein ph0010, domain 1"/>
    <property type="match status" value="1"/>
</dbReference>
<keyword evidence="4" id="KW-1185">Reference proteome</keyword>
<accession>A0A2C6KI64</accession>
<feature type="compositionally biased region" description="Acidic residues" evidence="1">
    <location>
        <begin position="244"/>
        <end position="253"/>
    </location>
</feature>
<sequence>MPSFSFTGSPRRRRRLHGSKAGSSEIPSHQSTESSLESHSQETCVPPHPSKTALLLSKRGGGEQQQEQEEEEESKRTESTRGIGESDLEMSGRRSFPPPPSSPGEASTASSTHHYHRHDGGHHYHHSHLNSNSNSRRRSEVLKGEGKMFSKDRQHAGESPDRIGASVASQHQKQKESGGRMITGEGDRGGEGREAGEGGDETGRGRGVDTRTRRRRKTASVTQGEGRQEEEEEEEEEKEKGYCEDEDEDDGEDTDRGDISEDGEEGEEEQMKHNHLNHADGHGSGKTEGETALKAEEEMCAWAFDLLIAHLEGYAERSPAPPSLLRLHQAGVACPAFVTWVKRRRGATSFSREDTDLRGCIGSLSPIPVLEIGDYVLTSALRDRRFKPITLREVPHLKCHVSLLHSYETVEDPLDWEIGVHGTTIKFTDDTGRRYSATYLPEIAKELGMTKHEALASLVKKAGYHGAFTDDLLSQISLTRYQSSQARLDYEKYVKVYGRFTGAAAAAACDEEKTSTNITQWRGAS</sequence>
<dbReference type="AlphaFoldDB" id="A0A2C6KI64"/>
<organism evidence="3 4">
    <name type="scientific">Cystoisospora suis</name>
    <dbReference type="NCBI Taxonomy" id="483139"/>
    <lineage>
        <taxon>Eukaryota</taxon>
        <taxon>Sar</taxon>
        <taxon>Alveolata</taxon>
        <taxon>Apicomplexa</taxon>
        <taxon>Conoidasida</taxon>
        <taxon>Coccidia</taxon>
        <taxon>Eucoccidiorida</taxon>
        <taxon>Eimeriorina</taxon>
        <taxon>Sarcocystidae</taxon>
        <taxon>Cystoisospora</taxon>
    </lineage>
</organism>
<dbReference type="Proteomes" id="UP000221165">
    <property type="component" value="Unassembled WGS sequence"/>
</dbReference>
<evidence type="ECO:0000259" key="2">
    <source>
        <dbReference type="PROSITE" id="PS51112"/>
    </source>
</evidence>
<dbReference type="PANTHER" id="PTHR13016">
    <property type="entry name" value="AMMECR1 HOMOLOG"/>
    <property type="match status" value="1"/>
</dbReference>
<dbReference type="PANTHER" id="PTHR13016:SF0">
    <property type="entry name" value="AMME SYNDROME CANDIDATE GENE 1 PROTEIN"/>
    <property type="match status" value="1"/>
</dbReference>
<dbReference type="Pfam" id="PF01871">
    <property type="entry name" value="AMMECR1"/>
    <property type="match status" value="1"/>
</dbReference>
<proteinExistence type="predicted"/>
<dbReference type="InterPro" id="IPR002733">
    <property type="entry name" value="AMMECR1_domain"/>
</dbReference>
<feature type="compositionally biased region" description="Low complexity" evidence="1">
    <location>
        <begin position="103"/>
        <end position="112"/>
    </location>
</feature>
<feature type="compositionally biased region" description="Basic and acidic residues" evidence="1">
    <location>
        <begin position="269"/>
        <end position="290"/>
    </location>
</feature>
<dbReference type="RefSeq" id="XP_067917816.1">
    <property type="nucleotide sequence ID" value="XM_068070210.1"/>
</dbReference>
<feature type="domain" description="AMMECR1" evidence="2">
    <location>
        <begin position="288"/>
        <end position="497"/>
    </location>
</feature>